<comment type="caution">
    <text evidence="4">The sequence shown here is derived from an EMBL/GenBank/DDBJ whole genome shotgun (WGS) entry which is preliminary data.</text>
</comment>
<keyword evidence="5" id="KW-1185">Reference proteome</keyword>
<dbReference type="SUPFAM" id="SSF69593">
    <property type="entry name" value="Glycerol-3-phosphate (1)-acyltransferase"/>
    <property type="match status" value="1"/>
</dbReference>
<evidence type="ECO:0000313" key="5">
    <source>
        <dbReference type="Proteomes" id="UP000431744"/>
    </source>
</evidence>
<dbReference type="PANTHER" id="PTHR10434">
    <property type="entry name" value="1-ACYL-SN-GLYCEROL-3-PHOSPHATE ACYLTRANSFERASE"/>
    <property type="match status" value="1"/>
</dbReference>
<organism evidence="4 5">
    <name type="scientific">Pseudoclavibacter endophyticus</name>
    <dbReference type="NCBI Taxonomy" id="1778590"/>
    <lineage>
        <taxon>Bacteria</taxon>
        <taxon>Bacillati</taxon>
        <taxon>Actinomycetota</taxon>
        <taxon>Actinomycetes</taxon>
        <taxon>Micrococcales</taxon>
        <taxon>Microbacteriaceae</taxon>
        <taxon>Pseudoclavibacter</taxon>
    </lineage>
</organism>
<dbReference type="PANTHER" id="PTHR10434:SF11">
    <property type="entry name" value="1-ACYL-SN-GLYCEROL-3-PHOSPHATE ACYLTRANSFERASE"/>
    <property type="match status" value="1"/>
</dbReference>
<dbReference type="Proteomes" id="UP000431744">
    <property type="component" value="Unassembled WGS sequence"/>
</dbReference>
<keyword evidence="1 4" id="KW-0808">Transferase</keyword>
<dbReference type="GO" id="GO:0003841">
    <property type="term" value="F:1-acylglycerol-3-phosphate O-acyltransferase activity"/>
    <property type="evidence" value="ECO:0007669"/>
    <property type="project" value="TreeGrafter"/>
</dbReference>
<feature type="domain" description="Phospholipid/glycerol acyltransferase" evidence="3">
    <location>
        <begin position="18"/>
        <end position="137"/>
    </location>
</feature>
<evidence type="ECO:0000259" key="3">
    <source>
        <dbReference type="SMART" id="SM00563"/>
    </source>
</evidence>
<dbReference type="EMBL" id="WBJY01000002">
    <property type="protein sequence ID" value="KAB1648454.1"/>
    <property type="molecule type" value="Genomic_DNA"/>
</dbReference>
<protein>
    <submittedName>
        <fullName evidence="4">1-acyl-sn-glycerol-3-phosphate acyltransferase</fullName>
    </submittedName>
</protein>
<sequence length="207" mass="21841">MYRPRVVGRRNVPAAGPVLLASNHLSSWDTVLIPVTAPRPVQFLTKSSYFTRSGRLGALMKWFFQSIGGVPVLRAAGRDARSALDAGSSILRAGSAFGVFPEGTRSRDGKLHRGHPGAAWMALDTGATVVPVGLIGTDAMRAFRHLLPRRAGGMRAEVRYGTPIDLSDLAALPGGRARAIATERIMAAIAALTGQQGSGEVNASSRD</sequence>
<gene>
    <name evidence="4" type="ORF">F8O04_11100</name>
</gene>
<evidence type="ECO:0000256" key="1">
    <source>
        <dbReference type="ARBA" id="ARBA00022679"/>
    </source>
</evidence>
<dbReference type="Pfam" id="PF01553">
    <property type="entry name" value="Acyltransferase"/>
    <property type="match status" value="1"/>
</dbReference>
<dbReference type="CDD" id="cd07989">
    <property type="entry name" value="LPLAT_AGPAT-like"/>
    <property type="match status" value="1"/>
</dbReference>
<dbReference type="AlphaFoldDB" id="A0A6H9WHD3"/>
<evidence type="ECO:0000256" key="2">
    <source>
        <dbReference type="ARBA" id="ARBA00023315"/>
    </source>
</evidence>
<dbReference type="GO" id="GO:0005886">
    <property type="term" value="C:plasma membrane"/>
    <property type="evidence" value="ECO:0007669"/>
    <property type="project" value="TreeGrafter"/>
</dbReference>
<accession>A0A6H9WHD3</accession>
<dbReference type="OrthoDB" id="9808424at2"/>
<name>A0A6H9WHD3_9MICO</name>
<evidence type="ECO:0000313" key="4">
    <source>
        <dbReference type="EMBL" id="KAB1648454.1"/>
    </source>
</evidence>
<reference evidence="4 5" key="1">
    <citation type="submission" date="2019-09" db="EMBL/GenBank/DDBJ databases">
        <title>Phylogeny of genus Pseudoclavibacter and closely related genus.</title>
        <authorList>
            <person name="Li Y."/>
        </authorList>
    </citation>
    <scope>NUCLEOTIDE SEQUENCE [LARGE SCALE GENOMIC DNA]</scope>
    <source>
        <strain evidence="4 5">EGI 60007</strain>
    </source>
</reference>
<dbReference type="SMART" id="SM00563">
    <property type="entry name" value="PlsC"/>
    <property type="match status" value="1"/>
</dbReference>
<dbReference type="InterPro" id="IPR002123">
    <property type="entry name" value="Plipid/glycerol_acylTrfase"/>
</dbReference>
<proteinExistence type="predicted"/>
<keyword evidence="2 4" id="KW-0012">Acyltransferase</keyword>
<dbReference type="GO" id="GO:0006654">
    <property type="term" value="P:phosphatidic acid biosynthetic process"/>
    <property type="evidence" value="ECO:0007669"/>
    <property type="project" value="TreeGrafter"/>
</dbReference>